<dbReference type="GO" id="GO:0005634">
    <property type="term" value="C:nucleus"/>
    <property type="evidence" value="ECO:0007669"/>
    <property type="project" value="UniProtKB-SubCell"/>
</dbReference>
<comment type="caution">
    <text evidence="5">The sequence shown here is derived from an EMBL/GenBank/DDBJ whole genome shotgun (WGS) entry which is preliminary data.</text>
</comment>
<proteinExistence type="predicted"/>
<reference evidence="5 6" key="1">
    <citation type="submission" date="2024-02" db="EMBL/GenBank/DDBJ databases">
        <title>De novo assembly and annotation of 12 fungi associated with fruit tree decline syndrome in Ontario, Canada.</title>
        <authorList>
            <person name="Sulman M."/>
            <person name="Ellouze W."/>
            <person name="Ilyukhin E."/>
        </authorList>
    </citation>
    <scope>NUCLEOTIDE SEQUENCE [LARGE SCALE GENOMIC DNA]</scope>
    <source>
        <strain evidence="5 6">M11/M66-122</strain>
    </source>
</reference>
<evidence type="ECO:0000259" key="4">
    <source>
        <dbReference type="Pfam" id="PF13934"/>
    </source>
</evidence>
<keyword evidence="2" id="KW-0539">Nucleus</keyword>
<dbReference type="AlphaFoldDB" id="A0AAN9UVU3"/>
<dbReference type="InterPro" id="IPR025151">
    <property type="entry name" value="ELYS_dom"/>
</dbReference>
<keyword evidence="6" id="KW-1185">Reference proteome</keyword>
<evidence type="ECO:0000313" key="6">
    <source>
        <dbReference type="Proteomes" id="UP001320420"/>
    </source>
</evidence>
<name>A0AAN9UVU3_9PEZI</name>
<comment type="subcellular location">
    <subcellularLocation>
        <location evidence="1">Nucleus</location>
    </subcellularLocation>
</comment>
<feature type="domain" description="ELYS-like" evidence="4">
    <location>
        <begin position="37"/>
        <end position="289"/>
    </location>
</feature>
<protein>
    <recommendedName>
        <fullName evidence="4">ELYS-like domain-containing protein</fullName>
    </recommendedName>
</protein>
<evidence type="ECO:0000256" key="3">
    <source>
        <dbReference type="SAM" id="MobiDB-lite"/>
    </source>
</evidence>
<organism evidence="5 6">
    <name type="scientific">Diatrype stigma</name>
    <dbReference type="NCBI Taxonomy" id="117547"/>
    <lineage>
        <taxon>Eukaryota</taxon>
        <taxon>Fungi</taxon>
        <taxon>Dikarya</taxon>
        <taxon>Ascomycota</taxon>
        <taxon>Pezizomycotina</taxon>
        <taxon>Sordariomycetes</taxon>
        <taxon>Xylariomycetidae</taxon>
        <taxon>Xylariales</taxon>
        <taxon>Diatrypaceae</taxon>
        <taxon>Diatrype</taxon>
    </lineage>
</organism>
<evidence type="ECO:0000256" key="1">
    <source>
        <dbReference type="ARBA" id="ARBA00004123"/>
    </source>
</evidence>
<evidence type="ECO:0000256" key="2">
    <source>
        <dbReference type="ARBA" id="ARBA00023242"/>
    </source>
</evidence>
<accession>A0AAN9UVU3</accession>
<dbReference type="Pfam" id="PF13934">
    <property type="entry name" value="ELYS"/>
    <property type="match status" value="1"/>
</dbReference>
<evidence type="ECO:0000313" key="5">
    <source>
        <dbReference type="EMBL" id="KAK7754426.1"/>
    </source>
</evidence>
<gene>
    <name evidence="5" type="ORF">SLS62_003721</name>
</gene>
<sequence length="346" mass="38217">MLDYTQFNWVFGSLNPFPFDKAWTQKIESHRRSLDGLFFDRVLGALNLAQAAKNYPPKNENALRQLHQQVCDASNVAMHHKLSILYYLLLDLDERYYQKQQQGAITAPNDSHAEDFALRAAVPQKYSIFMKGLWLLDAAQPELALEYLTHPSLVPDFADDIIVALARHSSQSQDSGGDADPTLPLAYYHAVQPILRTSEAQELLFDALVRSSVPEALAFARARPDFARRQLFRRLVLGALDPKRHRHDGNRDGDADADEEESAAARAALELASLLLDDEEERWLLETLTGPDAKRLRGAKDTLLMRRIARGEVGAAAGGGASGGGGEKGDWAVVLEGFRAGSGGRA</sequence>
<feature type="region of interest" description="Disordered" evidence="3">
    <location>
        <begin position="243"/>
        <end position="262"/>
    </location>
</feature>
<dbReference type="EMBL" id="JAKJXP020000021">
    <property type="protein sequence ID" value="KAK7754426.1"/>
    <property type="molecule type" value="Genomic_DNA"/>
</dbReference>
<dbReference type="Proteomes" id="UP001320420">
    <property type="component" value="Unassembled WGS sequence"/>
</dbReference>